<dbReference type="Pfam" id="PF11638">
    <property type="entry name" value="DnaA_N"/>
    <property type="match status" value="1"/>
</dbReference>
<dbReference type="FunFam" id="3.40.50.300:FF:000150">
    <property type="entry name" value="Chromosomal replication initiator protein DnaA"/>
    <property type="match status" value="1"/>
</dbReference>
<evidence type="ECO:0000256" key="1">
    <source>
        <dbReference type="ARBA" id="ARBA00006583"/>
    </source>
</evidence>
<evidence type="ECO:0000256" key="11">
    <source>
        <dbReference type="RuleBase" id="RU004227"/>
    </source>
</evidence>
<dbReference type="FunFam" id="1.10.8.60:FF:000003">
    <property type="entry name" value="Chromosomal replication initiator protein DnaA"/>
    <property type="match status" value="1"/>
</dbReference>
<dbReference type="InterPro" id="IPR038454">
    <property type="entry name" value="DnaA_N_sf"/>
</dbReference>
<dbReference type="InterPro" id="IPR010921">
    <property type="entry name" value="Trp_repressor/repl_initiator"/>
</dbReference>
<dbReference type="GO" id="GO:0005737">
    <property type="term" value="C:cytoplasm"/>
    <property type="evidence" value="ECO:0007669"/>
    <property type="project" value="UniProtKB-SubCell"/>
</dbReference>
<dbReference type="PROSITE" id="PS01008">
    <property type="entry name" value="DNAA"/>
    <property type="match status" value="1"/>
</dbReference>
<dbReference type="AlphaFoldDB" id="A0A7C2GIW5"/>
<keyword evidence="3 8" id="KW-0235">DNA replication</keyword>
<dbReference type="InterPro" id="IPR013159">
    <property type="entry name" value="DnaA_C"/>
</dbReference>
<comment type="domain">
    <text evidence="8">Domain I is involved in oligomerization and binding regulators, domain II is flexibile and of varying length in different bacteria, domain III forms the AAA+ region, while domain IV binds dsDNA.</text>
</comment>
<comment type="caution">
    <text evidence="14">The sequence shown here is derived from an EMBL/GenBank/DDBJ whole genome shotgun (WGS) entry which is preliminary data.</text>
</comment>
<dbReference type="HAMAP" id="MF_00377">
    <property type="entry name" value="DnaA_bact"/>
    <property type="match status" value="1"/>
</dbReference>
<dbReference type="SUPFAM" id="SSF52540">
    <property type="entry name" value="P-loop containing nucleoside triphosphate hydrolases"/>
    <property type="match status" value="1"/>
</dbReference>
<dbReference type="Gene3D" id="3.30.300.180">
    <property type="match status" value="1"/>
</dbReference>
<evidence type="ECO:0000256" key="3">
    <source>
        <dbReference type="ARBA" id="ARBA00022705"/>
    </source>
</evidence>
<dbReference type="InterPro" id="IPR020591">
    <property type="entry name" value="Chromosome_initiator_DnaA-like"/>
</dbReference>
<name>A0A7C2GIW5_DICTH</name>
<dbReference type="GO" id="GO:0006270">
    <property type="term" value="P:DNA replication initiation"/>
    <property type="evidence" value="ECO:0007669"/>
    <property type="project" value="UniProtKB-UniRule"/>
</dbReference>
<keyword evidence="6 8" id="KW-0446">Lipid-binding</keyword>
<dbReference type="EMBL" id="DTDV01000022">
    <property type="protein sequence ID" value="HGK24437.1"/>
    <property type="molecule type" value="Genomic_DNA"/>
</dbReference>
<dbReference type="PRINTS" id="PR00051">
    <property type="entry name" value="DNAA"/>
</dbReference>
<comment type="subunit">
    <text evidence="8">Oligomerizes as a right-handed, spiral filament on DNA at oriC.</text>
</comment>
<dbReference type="Gene3D" id="3.40.50.300">
    <property type="entry name" value="P-loop containing nucleotide triphosphate hydrolases"/>
    <property type="match status" value="1"/>
</dbReference>
<evidence type="ECO:0000256" key="2">
    <source>
        <dbReference type="ARBA" id="ARBA00022490"/>
    </source>
</evidence>
<dbReference type="PANTHER" id="PTHR30050:SF2">
    <property type="entry name" value="CHROMOSOMAL REPLICATION INITIATOR PROTEIN DNAA"/>
    <property type="match status" value="1"/>
</dbReference>
<evidence type="ECO:0000313" key="14">
    <source>
        <dbReference type="EMBL" id="HGK24437.1"/>
    </source>
</evidence>
<dbReference type="NCBIfam" id="TIGR00362">
    <property type="entry name" value="DnaA"/>
    <property type="match status" value="1"/>
</dbReference>
<evidence type="ECO:0000256" key="9">
    <source>
        <dbReference type="NCBIfam" id="TIGR00362"/>
    </source>
</evidence>
<dbReference type="InterPro" id="IPR003593">
    <property type="entry name" value="AAA+_ATPase"/>
</dbReference>
<dbReference type="CDD" id="cd00009">
    <property type="entry name" value="AAA"/>
    <property type="match status" value="1"/>
</dbReference>
<dbReference type="GO" id="GO:0003688">
    <property type="term" value="F:DNA replication origin binding"/>
    <property type="evidence" value="ECO:0007669"/>
    <property type="project" value="UniProtKB-UniRule"/>
</dbReference>
<feature type="binding site" evidence="8">
    <location>
        <position position="146"/>
    </location>
    <ligand>
        <name>ATP</name>
        <dbReference type="ChEBI" id="CHEBI:30616"/>
    </ligand>
</feature>
<dbReference type="GO" id="GO:0005524">
    <property type="term" value="F:ATP binding"/>
    <property type="evidence" value="ECO:0007669"/>
    <property type="project" value="UniProtKB-UniRule"/>
</dbReference>
<keyword evidence="4 8" id="KW-0547">Nucleotide-binding</keyword>
<sequence length="441" mass="50505">MEDIKSIWEEALSYLSLEISRPGFETWIKTLKPLTLEGGKIVLQTPNKFSKDWLEEYYLPLIEEVIRKVTQKDFKVEILAEEKEDNIPEEKKVEYLSTSYNNLNPKYTFDTFVVGDSNRFAHAAALAVSQNPGKAYNPLLIYGGVGLGKTHLIHAIGHSIQEKYPKARVVYASMEKFTVELIDAIKEDGMTKFRNRYRNIDVLLIDDIQFLAGKERTQEEFFYTFNALYEAGKQIVLTSDRVPKEIPTLEDRLRSRFEWGLIADIQPPDLETRIAILKKKAEAEKAKVPDEVIEFIASQIQSNIRELEGALIRTIAFASLNNMPINLELAKTVLKDIIQPQIKNITMQNILQAVSEYFNISIEQLKGKGRSQEIAIPRQIAMYLARTLTDLSLPKIGEELGGRDHTTVLHAYEKIQELYQTDLSIKKAIQDIQNRLRNSNP</sequence>
<dbReference type="Gene3D" id="1.10.8.60">
    <property type="match status" value="1"/>
</dbReference>
<evidence type="ECO:0000256" key="5">
    <source>
        <dbReference type="ARBA" id="ARBA00022840"/>
    </source>
</evidence>
<protein>
    <recommendedName>
        <fullName evidence="8 9">Chromosomal replication initiator protein DnaA</fullName>
    </recommendedName>
</protein>
<dbReference type="InterPro" id="IPR024633">
    <property type="entry name" value="DnaA_N_dom"/>
</dbReference>
<organism evidence="14">
    <name type="scientific">Dictyoglomus thermophilum</name>
    <dbReference type="NCBI Taxonomy" id="14"/>
    <lineage>
        <taxon>Bacteria</taxon>
        <taxon>Pseudomonadati</taxon>
        <taxon>Dictyoglomota</taxon>
        <taxon>Dictyoglomia</taxon>
        <taxon>Dictyoglomales</taxon>
        <taxon>Dictyoglomaceae</taxon>
        <taxon>Dictyoglomus</taxon>
    </lineage>
</organism>
<evidence type="ECO:0000256" key="8">
    <source>
        <dbReference type="HAMAP-Rule" id="MF_00377"/>
    </source>
</evidence>
<dbReference type="GO" id="GO:0006275">
    <property type="term" value="P:regulation of DNA replication"/>
    <property type="evidence" value="ECO:0007669"/>
    <property type="project" value="UniProtKB-UniRule"/>
</dbReference>
<evidence type="ECO:0000256" key="10">
    <source>
        <dbReference type="RuleBase" id="RU000577"/>
    </source>
</evidence>
<feature type="binding site" evidence="8">
    <location>
        <position position="148"/>
    </location>
    <ligand>
        <name>ATP</name>
        <dbReference type="ChEBI" id="CHEBI:30616"/>
    </ligand>
</feature>
<keyword evidence="7 8" id="KW-0238">DNA-binding</keyword>
<evidence type="ECO:0000259" key="12">
    <source>
        <dbReference type="SMART" id="SM00382"/>
    </source>
</evidence>
<dbReference type="SMART" id="SM00382">
    <property type="entry name" value="AAA"/>
    <property type="match status" value="1"/>
</dbReference>
<reference evidence="14" key="1">
    <citation type="journal article" date="2020" name="mSystems">
        <title>Genome- and Community-Level Interaction Insights into Carbon Utilization and Element Cycling Functions of Hydrothermarchaeota in Hydrothermal Sediment.</title>
        <authorList>
            <person name="Zhou Z."/>
            <person name="Liu Y."/>
            <person name="Xu W."/>
            <person name="Pan J."/>
            <person name="Luo Z.H."/>
            <person name="Li M."/>
        </authorList>
    </citation>
    <scope>NUCLEOTIDE SEQUENCE [LARGE SCALE GENOMIC DNA]</scope>
    <source>
        <strain evidence="14">SpSt-70</strain>
    </source>
</reference>
<accession>A0A7C2GIW5</accession>
<evidence type="ECO:0000256" key="4">
    <source>
        <dbReference type="ARBA" id="ARBA00022741"/>
    </source>
</evidence>
<dbReference type="RefSeq" id="WP_012547485.1">
    <property type="nucleotide sequence ID" value="NZ_VTFL01000001.1"/>
</dbReference>
<dbReference type="CDD" id="cd06571">
    <property type="entry name" value="Bac_DnaA_C"/>
    <property type="match status" value="1"/>
</dbReference>
<feature type="domain" description="AAA+ ATPase" evidence="12">
    <location>
        <begin position="135"/>
        <end position="263"/>
    </location>
</feature>
<feature type="region of interest" description="Domain III, AAA+ region" evidence="8">
    <location>
        <begin position="102"/>
        <end position="318"/>
    </location>
</feature>
<feature type="binding site" evidence="8">
    <location>
        <position position="149"/>
    </location>
    <ligand>
        <name>ATP</name>
        <dbReference type="ChEBI" id="CHEBI:30616"/>
    </ligand>
</feature>
<feature type="region of interest" description="Domain IV, binds dsDNA" evidence="8">
    <location>
        <begin position="319"/>
        <end position="441"/>
    </location>
</feature>
<dbReference type="NCBIfam" id="NF010686">
    <property type="entry name" value="PRK14086.1"/>
    <property type="match status" value="1"/>
</dbReference>
<dbReference type="GO" id="GO:0005886">
    <property type="term" value="C:plasma membrane"/>
    <property type="evidence" value="ECO:0007669"/>
    <property type="project" value="TreeGrafter"/>
</dbReference>
<dbReference type="Gene3D" id="1.10.1750.10">
    <property type="match status" value="1"/>
</dbReference>
<feature type="binding site" evidence="8">
    <location>
        <position position="150"/>
    </location>
    <ligand>
        <name>ATP</name>
        <dbReference type="ChEBI" id="CHEBI:30616"/>
    </ligand>
</feature>
<dbReference type="InterPro" id="IPR013317">
    <property type="entry name" value="DnaA_dom"/>
</dbReference>
<dbReference type="SMART" id="SM00760">
    <property type="entry name" value="Bac_DnaA_C"/>
    <property type="match status" value="1"/>
</dbReference>
<proteinExistence type="inferred from homology"/>
<dbReference type="InterPro" id="IPR027417">
    <property type="entry name" value="P-loop_NTPase"/>
</dbReference>
<keyword evidence="5 8" id="KW-0067">ATP-binding</keyword>
<comment type="caution">
    <text evidence="8">Lacks conserved residue(s) required for the propagation of feature annotation.</text>
</comment>
<comment type="function">
    <text evidence="8 10">Plays an essential role in the initiation and regulation of chromosomal replication. ATP-DnaA binds to the origin of replication (oriC) to initiate formation of the DNA replication initiation complex once per cell cycle. Binds the DnaA box (a 9 base pair repeat at the origin) and separates the double-stranded (ds)DNA. Forms a right-handed helical filament on oriC DNA; dsDNA binds to the exterior of the filament while single-stranded (ss)DNA is stabiized in the filament's interior. The ATP-DnaA-oriC complex binds and stabilizes one strand of the AT-rich DNA unwinding element (DUE), permitting loading of DNA polymerase. After initiation quickly degrades to an ADP-DnaA complex that is not apt for DNA replication. Binds acidic phospholipids.</text>
</comment>
<dbReference type="InterPro" id="IPR018312">
    <property type="entry name" value="Chromosome_initiator_DnaA_CS"/>
</dbReference>
<comment type="similarity">
    <text evidence="1 8 11">Belongs to the DnaA family.</text>
</comment>
<evidence type="ECO:0000256" key="6">
    <source>
        <dbReference type="ARBA" id="ARBA00023121"/>
    </source>
</evidence>
<dbReference type="InterPro" id="IPR001957">
    <property type="entry name" value="Chromosome_initiator_DnaA"/>
</dbReference>
<dbReference type="Pfam" id="PF08299">
    <property type="entry name" value="Bac_DnaA_C"/>
    <property type="match status" value="1"/>
</dbReference>
<feature type="region of interest" description="Domain I, interacts with DnaA modulators" evidence="8">
    <location>
        <begin position="1"/>
        <end position="92"/>
    </location>
</feature>
<keyword evidence="2 8" id="KW-0963">Cytoplasm</keyword>
<dbReference type="GO" id="GO:0008289">
    <property type="term" value="F:lipid binding"/>
    <property type="evidence" value="ECO:0007669"/>
    <property type="project" value="UniProtKB-KW"/>
</dbReference>
<feature type="domain" description="Chromosomal replication initiator DnaA C-terminal" evidence="13">
    <location>
        <begin position="346"/>
        <end position="415"/>
    </location>
</feature>
<evidence type="ECO:0000259" key="13">
    <source>
        <dbReference type="SMART" id="SM00760"/>
    </source>
</evidence>
<dbReference type="PANTHER" id="PTHR30050">
    <property type="entry name" value="CHROMOSOMAL REPLICATION INITIATOR PROTEIN DNAA"/>
    <property type="match status" value="1"/>
</dbReference>
<dbReference type="OMA" id="DFIHFYQ"/>
<dbReference type="FunFam" id="1.10.1750.10:FF:000002">
    <property type="entry name" value="Chromosomal replication initiator protein DnaA"/>
    <property type="match status" value="1"/>
</dbReference>
<evidence type="ECO:0000256" key="7">
    <source>
        <dbReference type="ARBA" id="ARBA00023125"/>
    </source>
</evidence>
<gene>
    <name evidence="8 14" type="primary">dnaA</name>
    <name evidence="14" type="ORF">ENU78_08470</name>
</gene>
<dbReference type="Pfam" id="PF00308">
    <property type="entry name" value="Bac_DnaA"/>
    <property type="match status" value="1"/>
</dbReference>
<dbReference type="SUPFAM" id="SSF48295">
    <property type="entry name" value="TrpR-like"/>
    <property type="match status" value="1"/>
</dbReference>
<comment type="subcellular location">
    <subcellularLocation>
        <location evidence="8">Cytoplasm</location>
    </subcellularLocation>
</comment>